<sequence length="159" mass="18877">MKKKFTLILMVLLSWMTVPFIGKRDFKKYYPAAIFMGLYILCEGAIAEKNKWWTIKERLHPKLSGEVPLILGPFFAGSMWILKLTYGKPLLYLLLNAIVDAFFSYPFYNWFKKLGIWKLVRFTQLHLFILFMLKSILMYVFHVVFVDKRILSKLFNSLC</sequence>
<feature type="transmembrane region" description="Helical" evidence="1">
    <location>
        <begin position="90"/>
        <end position="111"/>
    </location>
</feature>
<comment type="caution">
    <text evidence="2">The sequence shown here is derived from an EMBL/GenBank/DDBJ whole genome shotgun (WGS) entry which is preliminary data.</text>
</comment>
<reference evidence="2 3" key="1">
    <citation type="submission" date="2018-05" db="EMBL/GenBank/DDBJ databases">
        <title>Freshwater and sediment microbial communities from various areas in North America, analyzing microbe dynamics in response to fracking.</title>
        <authorList>
            <person name="Lamendella R."/>
        </authorList>
    </citation>
    <scope>NUCLEOTIDE SEQUENCE [LARGE SCALE GENOMIC DNA]</scope>
    <source>
        <strain evidence="2 3">15_TX</strain>
    </source>
</reference>
<keyword evidence="1" id="KW-0812">Transmembrane</keyword>
<feature type="transmembrane region" description="Helical" evidence="1">
    <location>
        <begin position="29"/>
        <end position="46"/>
    </location>
</feature>
<protein>
    <recommendedName>
        <fullName evidence="4">Permease</fullName>
    </recommendedName>
</protein>
<proteinExistence type="predicted"/>
<feature type="transmembrane region" description="Helical" evidence="1">
    <location>
        <begin position="67"/>
        <end position="84"/>
    </location>
</feature>
<keyword evidence="1" id="KW-0472">Membrane</keyword>
<evidence type="ECO:0000313" key="3">
    <source>
        <dbReference type="Proteomes" id="UP000247150"/>
    </source>
</evidence>
<name>A0A2V3A6L3_9BACI</name>
<dbReference type="OrthoDB" id="1683771at2"/>
<organism evidence="2 3">
    <name type="scientific">Cytobacillus oceanisediminis</name>
    <dbReference type="NCBI Taxonomy" id="665099"/>
    <lineage>
        <taxon>Bacteria</taxon>
        <taxon>Bacillati</taxon>
        <taxon>Bacillota</taxon>
        <taxon>Bacilli</taxon>
        <taxon>Bacillales</taxon>
        <taxon>Bacillaceae</taxon>
        <taxon>Cytobacillus</taxon>
    </lineage>
</organism>
<dbReference type="Proteomes" id="UP000247150">
    <property type="component" value="Unassembled WGS sequence"/>
</dbReference>
<evidence type="ECO:0000313" key="2">
    <source>
        <dbReference type="EMBL" id="PWW31801.1"/>
    </source>
</evidence>
<accession>A0A2V3A6L3</accession>
<dbReference type="EMBL" id="QGTW01000001">
    <property type="protein sequence ID" value="PWW31801.1"/>
    <property type="molecule type" value="Genomic_DNA"/>
</dbReference>
<evidence type="ECO:0008006" key="4">
    <source>
        <dbReference type="Google" id="ProtNLM"/>
    </source>
</evidence>
<gene>
    <name evidence="2" type="ORF">DFO73_10155</name>
</gene>
<dbReference type="AlphaFoldDB" id="A0A2V3A6L3"/>
<dbReference type="RefSeq" id="WP_110062799.1">
    <property type="nucleotide sequence ID" value="NZ_QGTW01000001.1"/>
</dbReference>
<feature type="transmembrane region" description="Helical" evidence="1">
    <location>
        <begin position="123"/>
        <end position="145"/>
    </location>
</feature>
<evidence type="ECO:0000256" key="1">
    <source>
        <dbReference type="SAM" id="Phobius"/>
    </source>
</evidence>
<keyword evidence="1" id="KW-1133">Transmembrane helix</keyword>